<dbReference type="RefSeq" id="WP_037021740.1">
    <property type="nucleotide sequence ID" value="NZ_CCSF01000001.1"/>
</dbReference>
<sequence length="107" mass="11685">MNIQTIMRDGKPEYAVLAWADYQALLKALGQPSEEIIDKPAPAALPRFSELSALREAKGMSQEALARSVGISPVYLALIEQGERDPGDPIRRALARALEIAQWSPDA</sequence>
<accession>A0A078LSX5</accession>
<dbReference type="CDD" id="cd00093">
    <property type="entry name" value="HTH_XRE"/>
    <property type="match status" value="1"/>
</dbReference>
<dbReference type="Proteomes" id="UP000053902">
    <property type="component" value="Unassembled WGS sequence"/>
</dbReference>
<dbReference type="eggNOG" id="COG1396">
    <property type="taxonomic scope" value="Bacteria"/>
</dbReference>
<evidence type="ECO:0000313" key="2">
    <source>
        <dbReference type="EMBL" id="CDZ92986.1"/>
    </source>
</evidence>
<dbReference type="InterPro" id="IPR010982">
    <property type="entry name" value="Lambda_DNA-bd_dom_sf"/>
</dbReference>
<dbReference type="SMART" id="SM00530">
    <property type="entry name" value="HTH_XRE"/>
    <property type="match status" value="1"/>
</dbReference>
<reference evidence="2 3" key="1">
    <citation type="submission" date="2014-07" db="EMBL/GenBank/DDBJ databases">
        <authorList>
            <person name="Urmite Genomes Urmite Genomes"/>
        </authorList>
    </citation>
    <scope>NUCLEOTIDE SEQUENCE [LARGE SCALE GENOMIC DNA]</scope>
    <source>
        <strain evidence="2 3">20_BN</strain>
    </source>
</reference>
<dbReference type="HOGENOM" id="CLU_136757_2_0_6"/>
<evidence type="ECO:0000313" key="3">
    <source>
        <dbReference type="Proteomes" id="UP000053902"/>
    </source>
</evidence>
<proteinExistence type="predicted"/>
<organism evidence="2 3">
    <name type="scientific">Pseudomonas saudiphocaensis</name>
    <dbReference type="NCBI Taxonomy" id="1499686"/>
    <lineage>
        <taxon>Bacteria</taxon>
        <taxon>Pseudomonadati</taxon>
        <taxon>Pseudomonadota</taxon>
        <taxon>Gammaproteobacteria</taxon>
        <taxon>Pseudomonadales</taxon>
        <taxon>Pseudomonadaceae</taxon>
        <taxon>Pseudomonas</taxon>
    </lineage>
</organism>
<feature type="domain" description="HTH cro/C1-type" evidence="1">
    <location>
        <begin position="51"/>
        <end position="104"/>
    </location>
</feature>
<dbReference type="Gene3D" id="1.10.260.40">
    <property type="entry name" value="lambda repressor-like DNA-binding domains"/>
    <property type="match status" value="1"/>
</dbReference>
<dbReference type="Pfam" id="PF01381">
    <property type="entry name" value="HTH_3"/>
    <property type="match status" value="1"/>
</dbReference>
<keyword evidence="3" id="KW-1185">Reference proteome</keyword>
<dbReference type="OrthoDB" id="129597at2"/>
<dbReference type="GO" id="GO:0003677">
    <property type="term" value="F:DNA binding"/>
    <property type="evidence" value="ECO:0007669"/>
    <property type="project" value="InterPro"/>
</dbReference>
<name>A0A078LSX5_9PSED</name>
<dbReference type="STRING" id="1499686.BN1079_00265"/>
<dbReference type="EMBL" id="CCSF01000001">
    <property type="protein sequence ID" value="CDZ92986.1"/>
    <property type="molecule type" value="Genomic_DNA"/>
</dbReference>
<gene>
    <name evidence="2" type="ORF">BN1079_00265</name>
</gene>
<protein>
    <submittedName>
        <fullName evidence="2">XRE family transcriptional regulator</fullName>
    </submittedName>
</protein>
<dbReference type="PROSITE" id="PS50943">
    <property type="entry name" value="HTH_CROC1"/>
    <property type="match status" value="1"/>
</dbReference>
<evidence type="ECO:0000259" key="1">
    <source>
        <dbReference type="PROSITE" id="PS50943"/>
    </source>
</evidence>
<dbReference type="AlphaFoldDB" id="A0A078LSX5"/>
<dbReference type="SUPFAM" id="SSF47413">
    <property type="entry name" value="lambda repressor-like DNA-binding domains"/>
    <property type="match status" value="1"/>
</dbReference>
<dbReference type="InterPro" id="IPR001387">
    <property type="entry name" value="Cro/C1-type_HTH"/>
</dbReference>